<dbReference type="STRING" id="1121898.GCA_000422725_03518"/>
<keyword evidence="1 2" id="KW-0732">Signal</keyword>
<evidence type="ECO:0000313" key="5">
    <source>
        <dbReference type="Proteomes" id="UP000030111"/>
    </source>
</evidence>
<evidence type="ECO:0000256" key="2">
    <source>
        <dbReference type="SAM" id="SignalP"/>
    </source>
</evidence>
<dbReference type="InterPro" id="IPR045690">
    <property type="entry name" value="DUF6055"/>
</dbReference>
<dbReference type="NCBIfam" id="TIGR04183">
    <property type="entry name" value="Por_Secre_tail"/>
    <property type="match status" value="1"/>
</dbReference>
<evidence type="ECO:0000256" key="1">
    <source>
        <dbReference type="ARBA" id="ARBA00022729"/>
    </source>
</evidence>
<protein>
    <recommendedName>
        <fullName evidence="3">Secretion system C-terminal sorting domain-containing protein</fullName>
    </recommendedName>
</protein>
<evidence type="ECO:0000313" key="4">
    <source>
        <dbReference type="EMBL" id="KGO92483.1"/>
    </source>
</evidence>
<feature type="chain" id="PRO_5001992548" description="Secretion system C-terminal sorting domain-containing protein" evidence="2">
    <location>
        <begin position="19"/>
        <end position="727"/>
    </location>
</feature>
<dbReference type="Gene3D" id="2.160.10.10">
    <property type="entry name" value="Hexapeptide repeat proteins"/>
    <property type="match status" value="1"/>
</dbReference>
<evidence type="ECO:0000259" key="3">
    <source>
        <dbReference type="Pfam" id="PF18962"/>
    </source>
</evidence>
<dbReference type="eggNOG" id="COG1208">
    <property type="taxonomic scope" value="Bacteria"/>
</dbReference>
<keyword evidence="5" id="KW-1185">Reference proteome</keyword>
<dbReference type="OrthoDB" id="9802005at2"/>
<sequence length="727" mass="80169">MKQLLLSFACLLAMPLFAQKTVYIPLYIQDTNTIEGGQFTWDKTAQSDNFIMIWGNTVGTDPASYTADVSLAFNPQTILNTMEMLYDNFKDLGFLDDSAGTNLAQYKIPIIMYGTYGPDVVQGFANGGDVDGVIGAFWVHPIAMQTGDVAAHELVHSLQAQCVIDYRNANGLGPVWNNAGIFWETHANFMRNLIYPQDVTAWGMDVYHLETWGDWKNTYENYPLLFAIMDAEGINMVNRLWRESLSNEYPIAAYKRLGNYNQEQFNTIMYSHIRRMATFDFEYNNLGNYLREYRAADQLNYLPTVQAAYNVLTKVEGTENRYAIPIEQAPEEYSYNIVPLHVDAESCSVIVKFKGHTDANIHAGWRYGFVTAHPDGTVSRYSDTYSANTAEIAFALEGDETAMYLMVMGAPFNDTTTNATNDTWHGYPKHFRFPYELTITGAVPEGFQEPANFREQLKTDGAVHANGGGWVAASASVASSVYVSPSAIVLGNAQITGNVRLENTALVKDAIISGSAKVLNNAFVNGGTYSGNAIIQGQAFVENAVMSGNALVGMRARVTNYNLSGTVEVGGDVVVYNAEGSCDNGVYYKLTNFYEDNLLACDGRTADHPENSDVNSTYTQFTAQQMEMLCNCETLPNCLALAVPNNFVTDNTVLIYPNPAVNEFTVKATGETNSLKLYNAVGAVVNVVVKQSREGFTVNSSSLADGVYLAEVISDSKKQWVRVVIAH</sequence>
<dbReference type="EMBL" id="JRLY01000009">
    <property type="protein sequence ID" value="KGO92483.1"/>
    <property type="molecule type" value="Genomic_DNA"/>
</dbReference>
<proteinExistence type="predicted"/>
<dbReference type="InterPro" id="IPR011004">
    <property type="entry name" value="Trimer_LpxA-like_sf"/>
</dbReference>
<dbReference type="RefSeq" id="WP_026991484.1">
    <property type="nucleotide sequence ID" value="NZ_AUGP01000029.1"/>
</dbReference>
<organism evidence="4 5">
    <name type="scientific">Flavobacterium subsaxonicum WB 4.1-42 = DSM 21790</name>
    <dbReference type="NCBI Taxonomy" id="1121898"/>
    <lineage>
        <taxon>Bacteria</taxon>
        <taxon>Pseudomonadati</taxon>
        <taxon>Bacteroidota</taxon>
        <taxon>Flavobacteriia</taxon>
        <taxon>Flavobacteriales</taxon>
        <taxon>Flavobacteriaceae</taxon>
        <taxon>Flavobacterium</taxon>
    </lineage>
</organism>
<dbReference type="SUPFAM" id="SSF51161">
    <property type="entry name" value="Trimeric LpxA-like enzymes"/>
    <property type="match status" value="1"/>
</dbReference>
<dbReference type="Proteomes" id="UP000030111">
    <property type="component" value="Unassembled WGS sequence"/>
</dbReference>
<feature type="domain" description="Secretion system C-terminal sorting" evidence="3">
    <location>
        <begin position="655"/>
        <end position="725"/>
    </location>
</feature>
<name>A0A0A2MLW7_9FLAO</name>
<dbReference type="AlphaFoldDB" id="A0A0A2MLW7"/>
<gene>
    <name evidence="4" type="ORF">Q766_11915</name>
</gene>
<dbReference type="Pfam" id="PF18962">
    <property type="entry name" value="Por_Secre_tail"/>
    <property type="match status" value="1"/>
</dbReference>
<dbReference type="Pfam" id="PF19527">
    <property type="entry name" value="DUF6055"/>
    <property type="match status" value="1"/>
</dbReference>
<dbReference type="InterPro" id="IPR026444">
    <property type="entry name" value="Secre_tail"/>
</dbReference>
<accession>A0A0A2MLW7</accession>
<reference evidence="4 5" key="1">
    <citation type="submission" date="2013-09" db="EMBL/GenBank/DDBJ databases">
        <authorList>
            <person name="Zeng Z."/>
            <person name="Chen C."/>
        </authorList>
    </citation>
    <scope>NUCLEOTIDE SEQUENCE [LARGE SCALE GENOMIC DNA]</scope>
    <source>
        <strain evidence="4 5">WB 4.1-42</strain>
    </source>
</reference>
<feature type="signal peptide" evidence="2">
    <location>
        <begin position="1"/>
        <end position="18"/>
    </location>
</feature>
<comment type="caution">
    <text evidence="4">The sequence shown here is derived from an EMBL/GenBank/DDBJ whole genome shotgun (WGS) entry which is preliminary data.</text>
</comment>